<comment type="caution">
    <text evidence="1">The sequence shown here is derived from an EMBL/GenBank/DDBJ whole genome shotgun (WGS) entry which is preliminary data.</text>
</comment>
<dbReference type="Proteomes" id="UP000014060">
    <property type="component" value="Unassembled WGS sequence"/>
</dbReference>
<accession>A0ABC9SS66</accession>
<evidence type="ECO:0000313" key="1">
    <source>
        <dbReference type="EMBL" id="EOQ58592.1"/>
    </source>
</evidence>
<protein>
    <submittedName>
        <fullName evidence="1">Uncharacterized protein</fullName>
    </submittedName>
</protein>
<dbReference type="EMBL" id="AHCJ01000072">
    <property type="protein sequence ID" value="EOQ58592.1"/>
    <property type="molecule type" value="Genomic_DNA"/>
</dbReference>
<sequence length="33" mass="3498">MSIIINIAKGKKLEPYIVLISIRGNSSANGSPL</sequence>
<gene>
    <name evidence="1" type="ORF">IAY_05897</name>
</gene>
<reference evidence="1 2" key="1">
    <citation type="submission" date="2013-01" db="EMBL/GenBank/DDBJ databases">
        <title>The Genome Sequence of Bacillus cereus TIAC219.</title>
        <authorList>
            <consortium name="The Broad Institute Genome Sequencing Platform"/>
            <consortium name="The Broad Institute Genome Sequencing Center for Infectious Disease"/>
            <person name="Feldgarden M."/>
            <person name="Van der Auwera G.A."/>
            <person name="Mahillon J."/>
            <person name="Duprez V."/>
            <person name="Timmery S."/>
            <person name="Mattelet C."/>
            <person name="Dierick K."/>
            <person name="Sun M."/>
            <person name="Yu Z."/>
            <person name="Zhu L."/>
            <person name="Hu X."/>
            <person name="Shank E.B."/>
            <person name="Swiecicka I."/>
            <person name="Hansen B.M."/>
            <person name="Andrup L."/>
            <person name="Walker B."/>
            <person name="Young S.K."/>
            <person name="Zeng Q."/>
            <person name="Gargeya S."/>
            <person name="Fitzgerald M."/>
            <person name="Haas B."/>
            <person name="Abouelleil A."/>
            <person name="Alvarado L."/>
            <person name="Arachchi H.M."/>
            <person name="Berlin A.M."/>
            <person name="Chapman S.B."/>
            <person name="Dewar J."/>
            <person name="Goldberg J."/>
            <person name="Griggs A."/>
            <person name="Gujja S."/>
            <person name="Hansen M."/>
            <person name="Howarth C."/>
            <person name="Imamovic A."/>
            <person name="Larimer J."/>
            <person name="McCowan C."/>
            <person name="Murphy C."/>
            <person name="Neiman D."/>
            <person name="Pearson M."/>
            <person name="Priest M."/>
            <person name="Roberts A."/>
            <person name="Saif S."/>
            <person name="Shea T."/>
            <person name="Sisk P."/>
            <person name="Sykes S."/>
            <person name="Wortman J."/>
            <person name="Nusbaum C."/>
            <person name="Birren B."/>
        </authorList>
    </citation>
    <scope>NUCLEOTIDE SEQUENCE [LARGE SCALE GENOMIC DNA]</scope>
    <source>
        <strain evidence="1 2">TIAC219</strain>
    </source>
</reference>
<organism evidence="1 2">
    <name type="scientific">Bacillus cereus TIAC219</name>
    <dbReference type="NCBI Taxonomy" id="718222"/>
    <lineage>
        <taxon>Bacteria</taxon>
        <taxon>Bacillati</taxon>
        <taxon>Bacillota</taxon>
        <taxon>Bacilli</taxon>
        <taxon>Bacillales</taxon>
        <taxon>Bacillaceae</taxon>
        <taxon>Bacillus</taxon>
        <taxon>Bacillus cereus group</taxon>
    </lineage>
</organism>
<name>A0ABC9SS66_BACCE</name>
<proteinExistence type="predicted"/>
<dbReference type="AlphaFoldDB" id="A0ABC9SS66"/>
<evidence type="ECO:0000313" key="2">
    <source>
        <dbReference type="Proteomes" id="UP000014060"/>
    </source>
</evidence>